<organism evidence="1 2">
    <name type="scientific">Pocillopora meandrina</name>
    <dbReference type="NCBI Taxonomy" id="46732"/>
    <lineage>
        <taxon>Eukaryota</taxon>
        <taxon>Metazoa</taxon>
        <taxon>Cnidaria</taxon>
        <taxon>Anthozoa</taxon>
        <taxon>Hexacorallia</taxon>
        <taxon>Scleractinia</taxon>
        <taxon>Astrocoeniina</taxon>
        <taxon>Pocilloporidae</taxon>
        <taxon>Pocillopora</taxon>
    </lineage>
</organism>
<sequence length="207" mass="24219">MADTSGVFLNTVRGALVVAEAELSGKDGQSNNISEALDDIRGLLAPVSLRHFNNRTGFKHILGDYFPMFQRQAIDWLKTFQRRMSPRCSVKHAWQVVVEEKLHRELFQILENIVSRTNFGVIADRTRKNCVFAFTSRDRVRKVFSDCTDQNLSKNTFLKRKIKGNKRVEAIISYEKQFGIKYSYRKELITIDFHYGYWNEHDWPQHV</sequence>
<evidence type="ECO:0000313" key="1">
    <source>
        <dbReference type="EMBL" id="CAH3136458.1"/>
    </source>
</evidence>
<keyword evidence="2" id="KW-1185">Reference proteome</keyword>
<evidence type="ECO:0008006" key="3">
    <source>
        <dbReference type="Google" id="ProtNLM"/>
    </source>
</evidence>
<gene>
    <name evidence="1" type="ORF">PMEA_00017725</name>
</gene>
<protein>
    <recommendedName>
        <fullName evidence="3">Homing endonuclease LAGLIDADG domain-containing protein</fullName>
    </recommendedName>
</protein>
<proteinExistence type="predicted"/>
<dbReference type="EMBL" id="CALNXJ010000030">
    <property type="protein sequence ID" value="CAH3136458.1"/>
    <property type="molecule type" value="Genomic_DNA"/>
</dbReference>
<dbReference type="Proteomes" id="UP001159428">
    <property type="component" value="Unassembled WGS sequence"/>
</dbReference>
<comment type="caution">
    <text evidence="1">The sequence shown here is derived from an EMBL/GenBank/DDBJ whole genome shotgun (WGS) entry which is preliminary data.</text>
</comment>
<dbReference type="AlphaFoldDB" id="A0AAU9X4H7"/>
<name>A0AAU9X4H7_9CNID</name>
<evidence type="ECO:0000313" key="2">
    <source>
        <dbReference type="Proteomes" id="UP001159428"/>
    </source>
</evidence>
<reference evidence="1 2" key="1">
    <citation type="submission" date="2022-05" db="EMBL/GenBank/DDBJ databases">
        <authorList>
            <consortium name="Genoscope - CEA"/>
            <person name="William W."/>
        </authorList>
    </citation>
    <scope>NUCLEOTIDE SEQUENCE [LARGE SCALE GENOMIC DNA]</scope>
</reference>
<accession>A0AAU9X4H7</accession>